<dbReference type="InParanoid" id="A0A1D6MG62"/>
<protein>
    <submittedName>
        <fullName evidence="2">Uncharacterized protein</fullName>
    </submittedName>
</protein>
<feature type="region of interest" description="Disordered" evidence="1">
    <location>
        <begin position="1"/>
        <end position="43"/>
    </location>
</feature>
<evidence type="ECO:0000256" key="1">
    <source>
        <dbReference type="SAM" id="MobiDB-lite"/>
    </source>
</evidence>
<name>A0A1D6MG62_MAIZE</name>
<dbReference type="EMBL" id="CM007649">
    <property type="protein sequence ID" value="ONM28544.1"/>
    <property type="molecule type" value="Genomic_DNA"/>
</dbReference>
<dbReference type="ExpressionAtlas" id="A0A1D6MG62">
    <property type="expression patterns" value="baseline and differential"/>
</dbReference>
<feature type="compositionally biased region" description="Polar residues" evidence="1">
    <location>
        <begin position="17"/>
        <end position="27"/>
    </location>
</feature>
<gene>
    <name evidence="2" type="ORF">ZEAMMB73_Zm00001d039388</name>
</gene>
<feature type="region of interest" description="Disordered" evidence="1">
    <location>
        <begin position="83"/>
        <end position="105"/>
    </location>
</feature>
<reference evidence="2" key="1">
    <citation type="submission" date="2015-12" db="EMBL/GenBank/DDBJ databases">
        <title>Update maize B73 reference genome by single molecule sequencing technologies.</title>
        <authorList>
            <consortium name="Maize Genome Sequencing Project"/>
            <person name="Ware D."/>
        </authorList>
    </citation>
    <scope>NUCLEOTIDE SEQUENCE [LARGE SCALE GENOMIC DNA]</scope>
    <source>
        <tissue evidence="2">Seedling</tissue>
    </source>
</reference>
<sequence>MPPPPPIYKSAARHSSRTLAPTSTIRFSPTPLGKLAVQDPPLARPRRRTQLADGAPQIHFSLAAQILHIPPLAAGDMLERQQGGLSIPPEREGGSSHTNLRGGRCPDCVPTGEQDFDDPRPDEVAGVGGHRALTPSPFFLSGRWCRRANGFVRERANRGKHLSSGSRKKWYSEVEEMTQDTSGSWHLKAVALARAAPKSLLPGAPVPINTAYQRAIPLYGGHSRRASSGTVAVLVSAVEMEL</sequence>
<dbReference type="AlphaFoldDB" id="A0A1D6MG62"/>
<proteinExistence type="predicted"/>
<organism evidence="2">
    <name type="scientific">Zea mays</name>
    <name type="common">Maize</name>
    <dbReference type="NCBI Taxonomy" id="4577"/>
    <lineage>
        <taxon>Eukaryota</taxon>
        <taxon>Viridiplantae</taxon>
        <taxon>Streptophyta</taxon>
        <taxon>Embryophyta</taxon>
        <taxon>Tracheophyta</taxon>
        <taxon>Spermatophyta</taxon>
        <taxon>Magnoliopsida</taxon>
        <taxon>Liliopsida</taxon>
        <taxon>Poales</taxon>
        <taxon>Poaceae</taxon>
        <taxon>PACMAD clade</taxon>
        <taxon>Panicoideae</taxon>
        <taxon>Andropogonodae</taxon>
        <taxon>Andropogoneae</taxon>
        <taxon>Tripsacinae</taxon>
        <taxon>Zea</taxon>
    </lineage>
</organism>
<accession>A0A1D6MG62</accession>
<evidence type="ECO:0000313" key="2">
    <source>
        <dbReference type="EMBL" id="ONM28544.1"/>
    </source>
</evidence>